<sequence>MSYNRDEASYPATSSRPSDAPYKYYGLTYKTWCDYKYPQGPLDAVNAQLAAATGRLGPTRTDSLPFPSVMPPGSSNLPQNAPQYLSRPLIPQIPIDPAICDDIDDTMVLDSPRPVVAQSRPRVSSPSRSRLSTVATRPAQDAAPVGTNYEEKPDPIRAAIMTRLTRDARTAVLPLDVPHRKQLDLLRSMPLRRQLSLREPHDFFHRSRPDYWDATAGYLVGEVAPEPCSGCKAGNGRFAECIVIPHQSDRDRQPLGGVCMNCAYQSSAGKCSFHPNYKQLKERTKKQRKERE</sequence>
<keyword evidence="3" id="KW-1185">Reference proteome</keyword>
<comment type="caution">
    <text evidence="2">The sequence shown here is derived from an EMBL/GenBank/DDBJ whole genome shotgun (WGS) entry which is preliminary data.</text>
</comment>
<dbReference type="InterPro" id="IPR022190">
    <property type="entry name" value="DUF3716"/>
</dbReference>
<gene>
    <name evidence="2" type="ORF">BELL_1615g00010</name>
</gene>
<dbReference type="Proteomes" id="UP000297229">
    <property type="component" value="Unassembled WGS sequence"/>
</dbReference>
<proteinExistence type="predicted"/>
<reference evidence="2 3" key="1">
    <citation type="submission" date="2017-12" db="EMBL/GenBank/DDBJ databases">
        <title>Comparative genomics of Botrytis spp.</title>
        <authorList>
            <person name="Valero-Jimenez C.A."/>
            <person name="Tapia P."/>
            <person name="Veloso J."/>
            <person name="Silva-Moreno E."/>
            <person name="Staats M."/>
            <person name="Valdes J.H."/>
            <person name="Van Kan J.A.L."/>
        </authorList>
    </citation>
    <scope>NUCLEOTIDE SEQUENCE [LARGE SCALE GENOMIC DNA]</scope>
    <source>
        <strain evidence="2 3">Be9601</strain>
    </source>
</reference>
<dbReference type="AlphaFoldDB" id="A0A4Z1I0M4"/>
<feature type="compositionally biased region" description="Low complexity" evidence="1">
    <location>
        <begin position="115"/>
        <end position="134"/>
    </location>
</feature>
<protein>
    <submittedName>
        <fullName evidence="2">Uncharacterized protein</fullName>
    </submittedName>
</protein>
<organism evidence="2 3">
    <name type="scientific">Botrytis elliptica</name>
    <dbReference type="NCBI Taxonomy" id="278938"/>
    <lineage>
        <taxon>Eukaryota</taxon>
        <taxon>Fungi</taxon>
        <taxon>Dikarya</taxon>
        <taxon>Ascomycota</taxon>
        <taxon>Pezizomycotina</taxon>
        <taxon>Leotiomycetes</taxon>
        <taxon>Helotiales</taxon>
        <taxon>Sclerotiniaceae</taxon>
        <taxon>Botrytis</taxon>
    </lineage>
</organism>
<dbReference type="EMBL" id="PQXM01001613">
    <property type="protein sequence ID" value="TGO53002.1"/>
    <property type="molecule type" value="Genomic_DNA"/>
</dbReference>
<dbReference type="OrthoDB" id="4338738at2759"/>
<dbReference type="Pfam" id="PF12511">
    <property type="entry name" value="DUF3716"/>
    <property type="match status" value="1"/>
</dbReference>
<dbReference type="STRING" id="278938.A0A4Z1I0M4"/>
<name>A0A4Z1I0M4_9HELO</name>
<feature type="region of interest" description="Disordered" evidence="1">
    <location>
        <begin position="115"/>
        <end position="151"/>
    </location>
</feature>
<evidence type="ECO:0000256" key="1">
    <source>
        <dbReference type="SAM" id="MobiDB-lite"/>
    </source>
</evidence>
<evidence type="ECO:0000313" key="2">
    <source>
        <dbReference type="EMBL" id="TGO53002.1"/>
    </source>
</evidence>
<evidence type="ECO:0000313" key="3">
    <source>
        <dbReference type="Proteomes" id="UP000297229"/>
    </source>
</evidence>
<accession>A0A4Z1I0M4</accession>